<evidence type="ECO:0000256" key="5">
    <source>
        <dbReference type="ARBA" id="ARBA00023054"/>
    </source>
</evidence>
<dbReference type="SUPFAM" id="SSF50978">
    <property type="entry name" value="WD40 repeat-like"/>
    <property type="match status" value="1"/>
</dbReference>
<protein>
    <submittedName>
        <fullName evidence="8">Uncharacterized protein</fullName>
    </submittedName>
</protein>
<comment type="subcellular location">
    <subcellularLocation>
        <location evidence="1">Cytoplasm</location>
        <location evidence="1">Cytoskeleton</location>
        <location evidence="1">Cilium axoneme</location>
    </subcellularLocation>
</comment>
<evidence type="ECO:0000256" key="2">
    <source>
        <dbReference type="ARBA" id="ARBA00022490"/>
    </source>
</evidence>
<dbReference type="PANTHER" id="PTHR14885:SF3">
    <property type="entry name" value="CILIA- AND FLAGELLA-ASSOCIATED PROTEIN 44"/>
    <property type="match status" value="1"/>
</dbReference>
<evidence type="ECO:0000256" key="6">
    <source>
        <dbReference type="ARBA" id="ARBA00023212"/>
    </source>
</evidence>
<evidence type="ECO:0000256" key="7">
    <source>
        <dbReference type="ARBA" id="ARBA00023273"/>
    </source>
</evidence>
<dbReference type="EMBL" id="JAHRIQ010020197">
    <property type="protein sequence ID" value="MEQ2227439.1"/>
    <property type="molecule type" value="Genomic_DNA"/>
</dbReference>
<dbReference type="PANTHER" id="PTHR14885">
    <property type="entry name" value="CILIA- AND FLAGELLA-ASSOCIATED PROTEIN 43-RELATED"/>
    <property type="match status" value="1"/>
</dbReference>
<reference evidence="8 9" key="1">
    <citation type="submission" date="2021-06" db="EMBL/GenBank/DDBJ databases">
        <authorList>
            <person name="Palmer J.M."/>
        </authorList>
    </citation>
    <scope>NUCLEOTIDE SEQUENCE [LARGE SCALE GENOMIC DNA]</scope>
    <source>
        <strain evidence="9">if_2019</strain>
        <tissue evidence="8">Muscle</tissue>
    </source>
</reference>
<keyword evidence="2" id="KW-0963">Cytoplasm</keyword>
<proteinExistence type="predicted"/>
<keyword evidence="5" id="KW-0175">Coiled coil</keyword>
<evidence type="ECO:0000313" key="9">
    <source>
        <dbReference type="Proteomes" id="UP001482620"/>
    </source>
</evidence>
<evidence type="ECO:0000256" key="4">
    <source>
        <dbReference type="ARBA" id="ARBA00022737"/>
    </source>
</evidence>
<organism evidence="8 9">
    <name type="scientific">Ilyodon furcidens</name>
    <name type="common">goldbreast splitfin</name>
    <dbReference type="NCBI Taxonomy" id="33524"/>
    <lineage>
        <taxon>Eukaryota</taxon>
        <taxon>Metazoa</taxon>
        <taxon>Chordata</taxon>
        <taxon>Craniata</taxon>
        <taxon>Vertebrata</taxon>
        <taxon>Euteleostomi</taxon>
        <taxon>Actinopterygii</taxon>
        <taxon>Neopterygii</taxon>
        <taxon>Teleostei</taxon>
        <taxon>Neoteleostei</taxon>
        <taxon>Acanthomorphata</taxon>
        <taxon>Ovalentaria</taxon>
        <taxon>Atherinomorphae</taxon>
        <taxon>Cyprinodontiformes</taxon>
        <taxon>Goodeidae</taxon>
        <taxon>Ilyodon</taxon>
    </lineage>
</organism>
<keyword evidence="4" id="KW-0677">Repeat</keyword>
<accession>A0ABV0T3P2</accession>
<dbReference type="Gene3D" id="2.130.10.10">
    <property type="entry name" value="YVTN repeat-like/Quinoprotein amine dehydrogenase"/>
    <property type="match status" value="1"/>
</dbReference>
<keyword evidence="3" id="KW-0853">WD repeat</keyword>
<gene>
    <name evidence="8" type="ORF">ILYODFUR_037743</name>
</gene>
<sequence length="99" mass="10781">MFIAGNLLVLLDVSTKQQRYLRSCSGGGIGALAVHPTREFFTVAEKGNHPIIVVYEYPSLKPCRVLRGGTKCEFDCVDFNLDGSLLASMGGAPDYRLTL</sequence>
<comment type="caution">
    <text evidence="8">The sequence shown here is derived from an EMBL/GenBank/DDBJ whole genome shotgun (WGS) entry which is preliminary data.</text>
</comment>
<keyword evidence="6" id="KW-0206">Cytoskeleton</keyword>
<evidence type="ECO:0000256" key="3">
    <source>
        <dbReference type="ARBA" id="ARBA00022574"/>
    </source>
</evidence>
<keyword evidence="9" id="KW-1185">Reference proteome</keyword>
<keyword evidence="7" id="KW-0966">Cell projection</keyword>
<evidence type="ECO:0000256" key="1">
    <source>
        <dbReference type="ARBA" id="ARBA00004430"/>
    </source>
</evidence>
<dbReference type="InterPro" id="IPR036322">
    <property type="entry name" value="WD40_repeat_dom_sf"/>
</dbReference>
<name>A0ABV0T3P2_9TELE</name>
<dbReference type="InterPro" id="IPR015943">
    <property type="entry name" value="WD40/YVTN_repeat-like_dom_sf"/>
</dbReference>
<dbReference type="Proteomes" id="UP001482620">
    <property type="component" value="Unassembled WGS sequence"/>
</dbReference>
<evidence type="ECO:0000313" key="8">
    <source>
        <dbReference type="EMBL" id="MEQ2227439.1"/>
    </source>
</evidence>